<reference evidence="1 2" key="1">
    <citation type="submission" date="2022-01" db="EMBL/GenBank/DDBJ databases">
        <authorList>
            <person name="Xiong W."/>
            <person name="Schranz E."/>
        </authorList>
    </citation>
    <scope>NUCLEOTIDE SEQUENCE [LARGE SCALE GENOMIC DNA]</scope>
</reference>
<name>A0AAU9M2V7_9ASTR</name>
<comment type="caution">
    <text evidence="1">The sequence shown here is derived from an EMBL/GenBank/DDBJ whole genome shotgun (WGS) entry which is preliminary data.</text>
</comment>
<dbReference type="AlphaFoldDB" id="A0AAU9M2V7"/>
<evidence type="ECO:0000313" key="2">
    <source>
        <dbReference type="Proteomes" id="UP001157418"/>
    </source>
</evidence>
<evidence type="ECO:0000313" key="1">
    <source>
        <dbReference type="EMBL" id="CAH1420359.1"/>
    </source>
</evidence>
<organism evidence="1 2">
    <name type="scientific">Lactuca virosa</name>
    <dbReference type="NCBI Taxonomy" id="75947"/>
    <lineage>
        <taxon>Eukaryota</taxon>
        <taxon>Viridiplantae</taxon>
        <taxon>Streptophyta</taxon>
        <taxon>Embryophyta</taxon>
        <taxon>Tracheophyta</taxon>
        <taxon>Spermatophyta</taxon>
        <taxon>Magnoliopsida</taxon>
        <taxon>eudicotyledons</taxon>
        <taxon>Gunneridae</taxon>
        <taxon>Pentapetalae</taxon>
        <taxon>asterids</taxon>
        <taxon>campanulids</taxon>
        <taxon>Asterales</taxon>
        <taxon>Asteraceae</taxon>
        <taxon>Cichorioideae</taxon>
        <taxon>Cichorieae</taxon>
        <taxon>Lactucinae</taxon>
        <taxon>Lactuca</taxon>
    </lineage>
</organism>
<sequence length="148" mass="16086">MIIMCAPVLELAGDGLSSVDFPAYVPGRIPFIEGCPDPGWTKCWEGGGLGNAACALGMEKRVDFSTCWLRNGLVVSGFVRAVVQPSRSTSTDPVGMDGAVESFRKRVEEEEFVEDNKELIIPVVNRRKAAWQSVSSIDIEELAPLKLV</sequence>
<accession>A0AAU9M2V7</accession>
<proteinExistence type="predicted"/>
<dbReference type="Proteomes" id="UP001157418">
    <property type="component" value="Unassembled WGS sequence"/>
</dbReference>
<keyword evidence="2" id="KW-1185">Reference proteome</keyword>
<dbReference type="EMBL" id="CAKMRJ010001002">
    <property type="protein sequence ID" value="CAH1420359.1"/>
    <property type="molecule type" value="Genomic_DNA"/>
</dbReference>
<gene>
    <name evidence="1" type="ORF">LVIROSA_LOCUS7831</name>
</gene>
<protein>
    <submittedName>
        <fullName evidence="1">Uncharacterized protein</fullName>
    </submittedName>
</protein>